<accession>A0A8E1V7Q3</accession>
<name>A0A8E1V7Q3_9GAMM</name>
<gene>
    <name evidence="1" type="ORF">SA3R_20065</name>
</gene>
<dbReference type="EMBL" id="LDSE01000039">
    <property type="protein sequence ID" value="KTS65797.1"/>
    <property type="molecule type" value="Genomic_DNA"/>
</dbReference>
<evidence type="ECO:0008006" key="3">
    <source>
        <dbReference type="Google" id="ProtNLM"/>
    </source>
</evidence>
<evidence type="ECO:0000313" key="1">
    <source>
        <dbReference type="EMBL" id="KTS65797.1"/>
    </source>
</evidence>
<sequence>MDDLIALFPDVADALGIESVAIVEKDFYIVELLRLLQPLSFGSHQLVFCGGTALSKAGIALNRMSEDVDIKLFPVADFFDKNSRTQRKAIRKHIIAEITEAIAASAFFRFDEAYPKTIRDEYRYSELPIRYPQKYAQVPCLRPFIKLEIIEATLLEPPEKRDIQSLVTSLTQQGVTVPGFPCATVLATQAEKLVSMMRRTAARIRRPQREDDASLVRHVYDNFCITRTHKIDLARLKAYVHQCIKEDIERYGIQYPEFCSSPIAELRMGLEELAENPVHRQRYQQFVVPMVYGQSPASWEEAFARFRQTAIEVLSAAR</sequence>
<proteinExistence type="predicted"/>
<dbReference type="Gene3D" id="3.10.450.620">
    <property type="entry name" value="JHP933, nucleotidyltransferase-like core domain"/>
    <property type="match status" value="1"/>
</dbReference>
<organism evidence="1 2">
    <name type="scientific">Pantoea dispersa</name>
    <dbReference type="NCBI Taxonomy" id="59814"/>
    <lineage>
        <taxon>Bacteria</taxon>
        <taxon>Pseudomonadati</taxon>
        <taxon>Pseudomonadota</taxon>
        <taxon>Gammaproteobacteria</taxon>
        <taxon>Enterobacterales</taxon>
        <taxon>Erwiniaceae</taxon>
        <taxon>Pantoea</taxon>
    </lineage>
</organism>
<reference evidence="1 2" key="1">
    <citation type="journal article" date="2016" name="Front. Microbiol.">
        <title>Genomic Resource of Rice Seed Associated Bacteria.</title>
        <authorList>
            <person name="Midha S."/>
            <person name="Bansal K."/>
            <person name="Sharma S."/>
            <person name="Kumar N."/>
            <person name="Patil P.P."/>
            <person name="Chaudhry V."/>
            <person name="Patil P.B."/>
        </authorList>
    </citation>
    <scope>NUCLEOTIDE SEQUENCE [LARGE SCALE GENOMIC DNA]</scope>
    <source>
        <strain evidence="1 2">SA3</strain>
    </source>
</reference>
<comment type="caution">
    <text evidence="1">The sequence shown here is derived from an EMBL/GenBank/DDBJ whole genome shotgun (WGS) entry which is preliminary data.</text>
</comment>
<dbReference type="InterPro" id="IPR014942">
    <property type="entry name" value="AbiEii"/>
</dbReference>
<dbReference type="RefSeq" id="WP_058776422.1">
    <property type="nucleotide sequence ID" value="NZ_LDSD01000008.1"/>
</dbReference>
<evidence type="ECO:0000313" key="2">
    <source>
        <dbReference type="Proteomes" id="UP000071979"/>
    </source>
</evidence>
<protein>
    <recommendedName>
        <fullName evidence="3">Nucleotidyl transferase AbiEii/AbiGii toxin family protein</fullName>
    </recommendedName>
</protein>
<dbReference type="AlphaFoldDB" id="A0A8E1V7Q3"/>
<dbReference type="Proteomes" id="UP000071979">
    <property type="component" value="Unassembled WGS sequence"/>
</dbReference>
<dbReference type="Pfam" id="PF08843">
    <property type="entry name" value="AbiEii"/>
    <property type="match status" value="1"/>
</dbReference>